<organism evidence="3 4">
    <name type="scientific">Thermococcus cleftensis (strain DSM 27260 / KACC 17922 / CL1)</name>
    <dbReference type="NCBI Taxonomy" id="163003"/>
    <lineage>
        <taxon>Archaea</taxon>
        <taxon>Methanobacteriati</taxon>
        <taxon>Methanobacteriota</taxon>
        <taxon>Thermococci</taxon>
        <taxon>Thermococcales</taxon>
        <taxon>Thermococcaceae</taxon>
        <taxon>Thermococcus</taxon>
    </lineage>
</organism>
<dbReference type="Gene3D" id="3.40.50.1010">
    <property type="entry name" value="5'-nuclease"/>
    <property type="match status" value="1"/>
</dbReference>
<proteinExistence type="predicted"/>
<evidence type="ECO:0000259" key="2">
    <source>
        <dbReference type="Pfam" id="PF01850"/>
    </source>
</evidence>
<dbReference type="AlphaFoldDB" id="I3ZW62"/>
<sequence length="137" mass="15548">MRVIDTSALCKFLLKEEGWKDVIPYLQPDENPHAVEILLTETANVIWKNVKVYGNLSQEEGEKLLQALELLADKEVITIEENREYLRRAFELSVEHGIAIYDALFIAQAEKLHATLVTCDRKQGTVAEKIGVEVVLL</sequence>
<dbReference type="Pfam" id="PF01850">
    <property type="entry name" value="PIN"/>
    <property type="match status" value="1"/>
</dbReference>
<dbReference type="EMBL" id="CP003651">
    <property type="protein sequence ID" value="AFL95946.1"/>
    <property type="molecule type" value="Genomic_DNA"/>
</dbReference>
<dbReference type="RefSeq" id="WP_014789577.1">
    <property type="nucleotide sequence ID" value="NC_018015.1"/>
</dbReference>
<feature type="domain" description="PIN" evidence="2">
    <location>
        <begin position="3"/>
        <end position="128"/>
    </location>
</feature>
<dbReference type="PANTHER" id="PTHR35901">
    <property type="entry name" value="RIBONUCLEASE VAPC3"/>
    <property type="match status" value="1"/>
</dbReference>
<dbReference type="STRING" id="163003.CL1_1750"/>
<dbReference type="HOGENOM" id="CLU_121774_2_1_2"/>
<keyword evidence="1" id="KW-0460">Magnesium</keyword>
<evidence type="ECO:0000313" key="3">
    <source>
        <dbReference type="EMBL" id="AFL95946.1"/>
    </source>
</evidence>
<dbReference type="OrthoDB" id="269293at2157"/>
<name>I3ZW62_THECF</name>
<dbReference type="Proteomes" id="UP000006064">
    <property type="component" value="Chromosome"/>
</dbReference>
<evidence type="ECO:0000313" key="4">
    <source>
        <dbReference type="Proteomes" id="UP000006064"/>
    </source>
</evidence>
<evidence type="ECO:0000256" key="1">
    <source>
        <dbReference type="ARBA" id="ARBA00022842"/>
    </source>
</evidence>
<dbReference type="InterPro" id="IPR029060">
    <property type="entry name" value="PIN-like_dom_sf"/>
</dbReference>
<gene>
    <name evidence="3" type="ORF">CL1_1750</name>
</gene>
<dbReference type="CDD" id="cd09873">
    <property type="entry name" value="PIN_Pae0151-like"/>
    <property type="match status" value="1"/>
</dbReference>
<accession>I3ZW62</accession>
<dbReference type="InterPro" id="IPR002716">
    <property type="entry name" value="PIN_dom"/>
</dbReference>
<reference evidence="3 4" key="1">
    <citation type="journal article" date="2012" name="J. Bacteriol.">
        <title>Complete Genome Sequence of the Hyperthermophilic Archaeon Thermococcus sp. Strain CL1, Isolated from a Paralvinella sp. Polychaete Worm Collected from a Hydrothermal Vent.</title>
        <authorList>
            <person name="Jung J.H."/>
            <person name="Holden J.F."/>
            <person name="Seo D.H."/>
            <person name="Park K.H."/>
            <person name="Shin H."/>
            <person name="Ryu S."/>
            <person name="Lee J.H."/>
            <person name="Park C.S."/>
        </authorList>
    </citation>
    <scope>NUCLEOTIDE SEQUENCE [LARGE SCALE GENOMIC DNA]</scope>
    <source>
        <strain evidence="4">DSM 27260 / KACC 17922 / CL1</strain>
    </source>
</reference>
<dbReference type="KEGG" id="thm:CL1_1750"/>
<dbReference type="InterPro" id="IPR051619">
    <property type="entry name" value="TypeII_TA_RNase_PINc/VapC"/>
</dbReference>
<keyword evidence="4" id="KW-1185">Reference proteome</keyword>
<dbReference type="GeneID" id="13037058"/>
<dbReference type="PANTHER" id="PTHR35901:SF1">
    <property type="entry name" value="EXONUCLEASE VAPC9"/>
    <property type="match status" value="1"/>
</dbReference>
<dbReference type="SUPFAM" id="SSF88723">
    <property type="entry name" value="PIN domain-like"/>
    <property type="match status" value="1"/>
</dbReference>
<dbReference type="InterPro" id="IPR044153">
    <property type="entry name" value="PIN_Pae0151-like"/>
</dbReference>
<protein>
    <recommendedName>
        <fullName evidence="2">PIN domain-containing protein</fullName>
    </recommendedName>
</protein>